<gene>
    <name evidence="1" type="ORF">KFK09_004560</name>
</gene>
<evidence type="ECO:0000313" key="2">
    <source>
        <dbReference type="Proteomes" id="UP000829196"/>
    </source>
</evidence>
<dbReference type="EMBL" id="JAGYWB010000004">
    <property type="protein sequence ID" value="KAI0525168.1"/>
    <property type="molecule type" value="Genomic_DNA"/>
</dbReference>
<reference evidence="1" key="1">
    <citation type="journal article" date="2022" name="Front. Genet.">
        <title>Chromosome-Scale Assembly of the Dendrobium nobile Genome Provides Insights Into the Molecular Mechanism of the Biosynthesis of the Medicinal Active Ingredient of Dendrobium.</title>
        <authorList>
            <person name="Xu Q."/>
            <person name="Niu S.-C."/>
            <person name="Li K.-L."/>
            <person name="Zheng P.-J."/>
            <person name="Zhang X.-J."/>
            <person name="Jia Y."/>
            <person name="Liu Y."/>
            <person name="Niu Y.-X."/>
            <person name="Yu L.-H."/>
            <person name="Chen D.-F."/>
            <person name="Zhang G.-Q."/>
        </authorList>
    </citation>
    <scope>NUCLEOTIDE SEQUENCE</scope>
    <source>
        <tissue evidence="1">Leaf</tissue>
    </source>
</reference>
<proteinExistence type="predicted"/>
<accession>A0A8T3C6K5</accession>
<protein>
    <submittedName>
        <fullName evidence="1">Uncharacterized protein</fullName>
    </submittedName>
</protein>
<keyword evidence="2" id="KW-1185">Reference proteome</keyword>
<organism evidence="1 2">
    <name type="scientific">Dendrobium nobile</name>
    <name type="common">Orchid</name>
    <dbReference type="NCBI Taxonomy" id="94219"/>
    <lineage>
        <taxon>Eukaryota</taxon>
        <taxon>Viridiplantae</taxon>
        <taxon>Streptophyta</taxon>
        <taxon>Embryophyta</taxon>
        <taxon>Tracheophyta</taxon>
        <taxon>Spermatophyta</taxon>
        <taxon>Magnoliopsida</taxon>
        <taxon>Liliopsida</taxon>
        <taxon>Asparagales</taxon>
        <taxon>Orchidaceae</taxon>
        <taxon>Epidendroideae</taxon>
        <taxon>Malaxideae</taxon>
        <taxon>Dendrobiinae</taxon>
        <taxon>Dendrobium</taxon>
    </lineage>
</organism>
<dbReference type="Proteomes" id="UP000829196">
    <property type="component" value="Unassembled WGS sequence"/>
</dbReference>
<dbReference type="AlphaFoldDB" id="A0A8T3C6K5"/>
<evidence type="ECO:0000313" key="1">
    <source>
        <dbReference type="EMBL" id="KAI0525168.1"/>
    </source>
</evidence>
<comment type="caution">
    <text evidence="1">The sequence shown here is derived from an EMBL/GenBank/DDBJ whole genome shotgun (WGS) entry which is preliminary data.</text>
</comment>
<sequence>MLRFVIPAHILNEICVPKFLSFFVCGFQLIFLSMDSNGLICGGSKFCEGVFCKGFFARSKELVFHGETSEDCPPQKSPRHVRTVGDYARDSSNNLHNENYSKCIQVALH</sequence>
<name>A0A8T3C6K5_DENNO</name>